<dbReference type="GO" id="GO:0005524">
    <property type="term" value="F:ATP binding"/>
    <property type="evidence" value="ECO:0007669"/>
    <property type="project" value="UniProtKB-KW"/>
</dbReference>
<keyword evidence="6" id="KW-0547">Nucleotide-binding</keyword>
<keyword evidence="7" id="KW-0067">ATP-binding</keyword>
<feature type="transmembrane region" description="Helical" evidence="12">
    <location>
        <begin position="91"/>
        <end position="109"/>
    </location>
</feature>
<dbReference type="SUPFAM" id="SSF56784">
    <property type="entry name" value="HAD-like"/>
    <property type="match status" value="1"/>
</dbReference>
<evidence type="ECO:0000256" key="7">
    <source>
        <dbReference type="ARBA" id="ARBA00022840"/>
    </source>
</evidence>
<evidence type="ECO:0000313" key="14">
    <source>
        <dbReference type="EMBL" id="EJI84046.1"/>
    </source>
</evidence>
<name>J1QEY1_9ALTE</name>
<evidence type="ECO:0000256" key="11">
    <source>
        <dbReference type="ARBA" id="ARBA00023136"/>
    </source>
</evidence>
<comment type="caution">
    <text evidence="14">The sequence shown here is derived from an EMBL/GenBank/DDBJ whole genome shotgun (WGS) entry which is preliminary data.</text>
</comment>
<dbReference type="GO" id="GO:1990573">
    <property type="term" value="P:potassium ion import across plasma membrane"/>
    <property type="evidence" value="ECO:0007669"/>
    <property type="project" value="TreeGrafter"/>
</dbReference>
<dbReference type="AlphaFoldDB" id="J1QEY1"/>
<keyword evidence="3" id="KW-1003">Cell membrane</keyword>
<dbReference type="GO" id="GO:0016887">
    <property type="term" value="F:ATP hydrolysis activity"/>
    <property type="evidence" value="ECO:0007669"/>
    <property type="project" value="InterPro"/>
</dbReference>
<dbReference type="InterPro" id="IPR006068">
    <property type="entry name" value="ATPase_P-typ_cation-transptr_C"/>
</dbReference>
<dbReference type="GO" id="GO:0005886">
    <property type="term" value="C:plasma membrane"/>
    <property type="evidence" value="ECO:0007669"/>
    <property type="project" value="UniProtKB-SubCell"/>
</dbReference>
<dbReference type="InterPro" id="IPR059000">
    <property type="entry name" value="ATPase_P-type_domA"/>
</dbReference>
<dbReference type="Gene3D" id="1.20.1110.10">
    <property type="entry name" value="Calcium-transporting ATPase, transmembrane domain"/>
    <property type="match status" value="1"/>
</dbReference>
<dbReference type="InterPro" id="IPR023298">
    <property type="entry name" value="ATPase_P-typ_TM_dom_sf"/>
</dbReference>
<dbReference type="GO" id="GO:0005391">
    <property type="term" value="F:P-type sodium:potassium-exchanging transporter activity"/>
    <property type="evidence" value="ECO:0007669"/>
    <property type="project" value="TreeGrafter"/>
</dbReference>
<feature type="transmembrane region" description="Helical" evidence="12">
    <location>
        <begin position="836"/>
        <end position="856"/>
    </location>
</feature>
<dbReference type="RefSeq" id="WP_008610153.1">
    <property type="nucleotide sequence ID" value="NZ_ALAB01000040.1"/>
</dbReference>
<dbReference type="Gene3D" id="2.70.150.10">
    <property type="entry name" value="Calcium-transporting ATPase, cytoplasmic transduction domain A"/>
    <property type="match status" value="1"/>
</dbReference>
<protein>
    <submittedName>
        <fullName evidence="14">P-type HAD superfamily ATPase</fullName>
    </submittedName>
</protein>
<dbReference type="Gene3D" id="3.40.50.1000">
    <property type="entry name" value="HAD superfamily/HAD-like"/>
    <property type="match status" value="1"/>
</dbReference>
<dbReference type="SUPFAM" id="SSF81653">
    <property type="entry name" value="Calcium ATPase, transduction domain A"/>
    <property type="match status" value="1"/>
</dbReference>
<dbReference type="SFLD" id="SFLDS00003">
    <property type="entry name" value="Haloacid_Dehalogenase"/>
    <property type="match status" value="1"/>
</dbReference>
<reference evidence="14 15" key="1">
    <citation type="journal article" date="2012" name="J. Bacteriol.">
        <title>Genome Sequence of Pectin-Degrading Alishewanella aestuarii Strain B11T, Isolated from Tidal Flat Sediment.</title>
        <authorList>
            <person name="Jung J."/>
            <person name="Choi S."/>
            <person name="Chun J."/>
            <person name="Park W."/>
        </authorList>
    </citation>
    <scope>NUCLEOTIDE SEQUENCE [LARGE SCALE GENOMIC DNA]</scope>
    <source>
        <strain evidence="14 15">B11</strain>
    </source>
</reference>
<evidence type="ECO:0000313" key="15">
    <source>
        <dbReference type="Proteomes" id="UP000012043"/>
    </source>
</evidence>
<dbReference type="FunFam" id="3.40.50.1000:FF:000001">
    <property type="entry name" value="Phospholipid-transporting ATPase IC"/>
    <property type="match status" value="1"/>
</dbReference>
<dbReference type="FunFam" id="2.70.150.10:FF:000160">
    <property type="entry name" value="Sarcoplasmic/endoplasmic reticulum calcium ATPase 1"/>
    <property type="match status" value="1"/>
</dbReference>
<feature type="domain" description="Cation-transporting P-type ATPase N-terminal" evidence="13">
    <location>
        <begin position="13"/>
        <end position="86"/>
    </location>
</feature>
<dbReference type="FunFam" id="3.40.50.1000:FF:000028">
    <property type="entry name" value="Calcium-transporting P-type ATPase, putative"/>
    <property type="match status" value="1"/>
</dbReference>
<evidence type="ECO:0000256" key="9">
    <source>
        <dbReference type="ARBA" id="ARBA00022967"/>
    </source>
</evidence>
<dbReference type="InterPro" id="IPR001757">
    <property type="entry name" value="P_typ_ATPase"/>
</dbReference>
<dbReference type="EMBL" id="ALAB01000040">
    <property type="protein sequence ID" value="EJI84046.1"/>
    <property type="molecule type" value="Genomic_DNA"/>
</dbReference>
<evidence type="ECO:0000256" key="3">
    <source>
        <dbReference type="ARBA" id="ARBA00022475"/>
    </source>
</evidence>
<evidence type="ECO:0000256" key="2">
    <source>
        <dbReference type="ARBA" id="ARBA00005675"/>
    </source>
</evidence>
<evidence type="ECO:0000256" key="6">
    <source>
        <dbReference type="ARBA" id="ARBA00022741"/>
    </source>
</evidence>
<feature type="transmembrane region" description="Helical" evidence="12">
    <location>
        <begin position="694"/>
        <end position="719"/>
    </location>
</feature>
<keyword evidence="9" id="KW-1278">Translocase</keyword>
<evidence type="ECO:0000256" key="12">
    <source>
        <dbReference type="SAM" id="Phobius"/>
    </source>
</evidence>
<proteinExistence type="inferred from homology"/>
<dbReference type="PANTHER" id="PTHR43294:SF21">
    <property type="entry name" value="CATION TRANSPORTING ATPASE"/>
    <property type="match status" value="1"/>
</dbReference>
<gene>
    <name evidence="14" type="ORF">AEST_31160</name>
</gene>
<dbReference type="InterPro" id="IPR018303">
    <property type="entry name" value="ATPase_P-typ_P_site"/>
</dbReference>
<dbReference type="Pfam" id="PF00690">
    <property type="entry name" value="Cation_ATPase_N"/>
    <property type="match status" value="1"/>
</dbReference>
<dbReference type="InterPro" id="IPR008250">
    <property type="entry name" value="ATPase_P-typ_transduc_dom_A_sf"/>
</dbReference>
<keyword evidence="15" id="KW-1185">Reference proteome</keyword>
<dbReference type="SMART" id="SM00831">
    <property type="entry name" value="Cation_ATPase_N"/>
    <property type="match status" value="1"/>
</dbReference>
<comment type="similarity">
    <text evidence="2">Belongs to the cation transport ATPase (P-type) (TC 3.A.3) family. Type IIA subfamily.</text>
</comment>
<dbReference type="GO" id="GO:0036376">
    <property type="term" value="P:sodium ion export across plasma membrane"/>
    <property type="evidence" value="ECO:0007669"/>
    <property type="project" value="TreeGrafter"/>
</dbReference>
<keyword evidence="10 12" id="KW-1133">Transmembrane helix</keyword>
<dbReference type="PANTHER" id="PTHR43294">
    <property type="entry name" value="SODIUM/POTASSIUM-TRANSPORTING ATPASE SUBUNIT ALPHA"/>
    <property type="match status" value="1"/>
</dbReference>
<dbReference type="InterPro" id="IPR036412">
    <property type="entry name" value="HAD-like_sf"/>
</dbReference>
<dbReference type="PRINTS" id="PR00119">
    <property type="entry name" value="CATATPASE"/>
</dbReference>
<dbReference type="Pfam" id="PF00122">
    <property type="entry name" value="E1-E2_ATPase"/>
    <property type="match status" value="1"/>
</dbReference>
<sequence length="893" mass="95312">MATGKPKTAAPVNAHSLSANQVLATLNSAEQGLTAAQAQHRAAQYGPNLLPQAAGPSLWYRFFKHFHDTLIYVLLFSAAVTALLGHWLDTAVILAVVIINAIIGFIQEGKAEQALAGIRQMLSVHANVCRDGQWQQVPAEQLVPGDVVKIRSGDLVPADLRLLDSTELRIEESALTGESQPVAKQTEPVALDAALGDRSCLAFSGTLVTSGRGIAVVTAIGAATEIGQINQLLSEVQGITTPLTRQMNQFGRYLALVIALLALLMLAVGMLLHDYSHAEVFLAAIGFAVAAIPEGLPAILTITLALGVKQMADRKAITRRLNAVETLGAVTVICSDKTGTLTRNEMTAKEVVTAQGQYQISGVGYQPQGELRFAEEPVNLAAHPALAALIEVIAVANDSQLVEKDGQWLVHGEPTEGALLCLAEKAGFEREQHQRLAVIPFESENKFMASLEQHRNGSRQLLLKGAPDRLLPRCSVQLNAQGQTEPLNEVFWQQQLNLLSSQGLRVLAAAGRDTEQTELGLSDLTGLCFYGLIGIIDPPRPEAISAIAACRAAGIRVKMITGDHAGTAEAIGREMGLAADATLQVYTGQQLEQASSEQLQQMALAGDIFARTSPEHKLRLVQALQQQGEVVAMTGDGVNDAPALKQADVGVAMGIKGSEASKEAADIVLADDNFSTIAAAVAEGRTIYDNLRKAILFILPTNGAQGLVMLCAVLFGLTLPLTPVQILWVNMVVAITLALALAFEPAEPGVMQRPPRQSSAALLSAAFLRRIALVSLLIGGSAMALFQLALAQGLDLATARTVTVTALVVAQAGYLLNSRHLNNFSLKPTLLFTNRIAWLAIGILVLLQLAFVYSPLLQLWFGTQPLSLQHWLWSLGAALLVMLLVEVEKKLLW</sequence>
<dbReference type="SUPFAM" id="SSF81665">
    <property type="entry name" value="Calcium ATPase, transmembrane domain M"/>
    <property type="match status" value="1"/>
</dbReference>
<dbReference type="Gene3D" id="3.40.1110.10">
    <property type="entry name" value="Calcium-transporting ATPase, cytoplasmic domain N"/>
    <property type="match status" value="1"/>
</dbReference>
<evidence type="ECO:0000256" key="1">
    <source>
        <dbReference type="ARBA" id="ARBA00004651"/>
    </source>
</evidence>
<evidence type="ECO:0000259" key="13">
    <source>
        <dbReference type="SMART" id="SM00831"/>
    </source>
</evidence>
<evidence type="ECO:0000256" key="10">
    <source>
        <dbReference type="ARBA" id="ARBA00022989"/>
    </source>
</evidence>
<feature type="transmembrane region" description="Helical" evidence="12">
    <location>
        <begin position="868"/>
        <end position="887"/>
    </location>
</feature>
<feature type="transmembrane region" description="Helical" evidence="12">
    <location>
        <begin position="767"/>
        <end position="790"/>
    </location>
</feature>
<keyword evidence="8" id="KW-0460">Magnesium</keyword>
<feature type="transmembrane region" description="Helical" evidence="12">
    <location>
        <begin position="253"/>
        <end position="272"/>
    </location>
</feature>
<keyword evidence="11 12" id="KW-0472">Membrane</keyword>
<dbReference type="SFLD" id="SFLDF00027">
    <property type="entry name" value="p-type_atpase"/>
    <property type="match status" value="1"/>
</dbReference>
<dbReference type="GO" id="GO:0006883">
    <property type="term" value="P:intracellular sodium ion homeostasis"/>
    <property type="evidence" value="ECO:0007669"/>
    <property type="project" value="TreeGrafter"/>
</dbReference>
<organism evidence="14 15">
    <name type="scientific">Alishewanella aestuarii B11</name>
    <dbReference type="NCBI Taxonomy" id="1197174"/>
    <lineage>
        <taxon>Bacteria</taxon>
        <taxon>Pseudomonadati</taxon>
        <taxon>Pseudomonadota</taxon>
        <taxon>Gammaproteobacteria</taxon>
        <taxon>Alteromonadales</taxon>
        <taxon>Alteromonadaceae</taxon>
        <taxon>Alishewanella</taxon>
    </lineage>
</organism>
<dbReference type="InterPro" id="IPR023214">
    <property type="entry name" value="HAD_sf"/>
</dbReference>
<keyword evidence="5 12" id="KW-0812">Transmembrane</keyword>
<feature type="transmembrane region" description="Helical" evidence="12">
    <location>
        <begin position="796"/>
        <end position="816"/>
    </location>
</feature>
<dbReference type="PRINTS" id="PR00120">
    <property type="entry name" value="HATPASE"/>
</dbReference>
<accession>J1QEY1</accession>
<evidence type="ECO:0000256" key="4">
    <source>
        <dbReference type="ARBA" id="ARBA00022553"/>
    </source>
</evidence>
<dbReference type="InterPro" id="IPR023299">
    <property type="entry name" value="ATPase_P-typ_cyto_dom_N"/>
</dbReference>
<dbReference type="SFLD" id="SFLDG00002">
    <property type="entry name" value="C1.7:_P-type_atpase_like"/>
    <property type="match status" value="1"/>
</dbReference>
<dbReference type="InterPro" id="IPR044492">
    <property type="entry name" value="P_typ_ATPase_HD_dom"/>
</dbReference>
<dbReference type="GO" id="GO:1902600">
    <property type="term" value="P:proton transmembrane transport"/>
    <property type="evidence" value="ECO:0007669"/>
    <property type="project" value="TreeGrafter"/>
</dbReference>
<dbReference type="NCBIfam" id="TIGR01494">
    <property type="entry name" value="ATPase_P-type"/>
    <property type="match status" value="2"/>
</dbReference>
<dbReference type="Pfam" id="PF08282">
    <property type="entry name" value="Hydrolase_3"/>
    <property type="match status" value="1"/>
</dbReference>
<keyword evidence="4" id="KW-0597">Phosphoprotein</keyword>
<evidence type="ECO:0000256" key="5">
    <source>
        <dbReference type="ARBA" id="ARBA00022692"/>
    </source>
</evidence>
<comment type="subcellular location">
    <subcellularLocation>
        <location evidence="1">Cell membrane</location>
        <topology evidence="1">Multi-pass membrane protein</topology>
    </subcellularLocation>
</comment>
<dbReference type="PATRIC" id="fig|1197174.4.peg.3048"/>
<feature type="transmembrane region" description="Helical" evidence="12">
    <location>
        <begin position="725"/>
        <end position="746"/>
    </location>
</feature>
<evidence type="ECO:0000256" key="8">
    <source>
        <dbReference type="ARBA" id="ARBA00022842"/>
    </source>
</evidence>
<feature type="transmembrane region" description="Helical" evidence="12">
    <location>
        <begin position="69"/>
        <end position="85"/>
    </location>
</feature>
<dbReference type="Pfam" id="PF00689">
    <property type="entry name" value="Cation_ATPase_C"/>
    <property type="match status" value="1"/>
</dbReference>
<dbReference type="Proteomes" id="UP000012043">
    <property type="component" value="Unassembled WGS sequence"/>
</dbReference>
<feature type="transmembrane region" description="Helical" evidence="12">
    <location>
        <begin position="284"/>
        <end position="308"/>
    </location>
</feature>
<dbReference type="InterPro" id="IPR004014">
    <property type="entry name" value="ATPase_P-typ_cation-transptr_N"/>
</dbReference>
<dbReference type="PROSITE" id="PS00154">
    <property type="entry name" value="ATPASE_E1_E2"/>
    <property type="match status" value="1"/>
</dbReference>
<dbReference type="Pfam" id="PF13246">
    <property type="entry name" value="Cation_ATPase"/>
    <property type="match status" value="1"/>
</dbReference>
<dbReference type="InterPro" id="IPR050510">
    <property type="entry name" value="Cation_transp_ATPase_P-type"/>
</dbReference>
<dbReference type="GO" id="GO:0030007">
    <property type="term" value="P:intracellular potassium ion homeostasis"/>
    <property type="evidence" value="ECO:0007669"/>
    <property type="project" value="TreeGrafter"/>
</dbReference>
<dbReference type="SUPFAM" id="SSF81660">
    <property type="entry name" value="Metal cation-transporting ATPase, ATP-binding domain N"/>
    <property type="match status" value="1"/>
</dbReference>